<dbReference type="PANTHER" id="PTHR30329">
    <property type="entry name" value="STATOR ELEMENT OF FLAGELLAR MOTOR COMPLEX"/>
    <property type="match status" value="1"/>
</dbReference>
<accession>A0A1F5YGI4</accession>
<keyword evidence="6 7" id="KW-0472">Membrane</keyword>
<keyword evidence="5 8" id="KW-1133">Transmembrane helix</keyword>
<sequence length="237" mass="26228">MAKNKCVCEEGPPAWLTTFSDLMSLLLTFFILLVSMSSMDPELFDKAAGSLKGSLGILSEDPSTMQLVQVIMPKISDVDLGEISTAISELQDFVEAEKQNESVQMVITSKGIAIRILTPILFDRGMAELKPRGLPYLAKVFDMAKGWDNKIRVAGYTDDLPISNGMFNSNWELSYARARNVLKFGIDYSGLAPGTFSAVGYGEYRPAYPNDSEANRAKNNRVEIFIEYEIEPDPLTS</sequence>
<evidence type="ECO:0000256" key="4">
    <source>
        <dbReference type="ARBA" id="ARBA00022692"/>
    </source>
</evidence>
<evidence type="ECO:0000256" key="7">
    <source>
        <dbReference type="PROSITE-ProRule" id="PRU00473"/>
    </source>
</evidence>
<dbReference type="InterPro" id="IPR006665">
    <property type="entry name" value="OmpA-like"/>
</dbReference>
<evidence type="ECO:0000256" key="5">
    <source>
        <dbReference type="ARBA" id="ARBA00022989"/>
    </source>
</evidence>
<dbReference type="InterPro" id="IPR050330">
    <property type="entry name" value="Bact_OuterMem_StrucFunc"/>
</dbReference>
<protein>
    <recommendedName>
        <fullName evidence="9">OmpA-like domain-containing protein</fullName>
    </recommendedName>
</protein>
<dbReference type="SUPFAM" id="SSF103088">
    <property type="entry name" value="OmpA-like"/>
    <property type="match status" value="1"/>
</dbReference>
<evidence type="ECO:0000256" key="3">
    <source>
        <dbReference type="ARBA" id="ARBA00022475"/>
    </source>
</evidence>
<evidence type="ECO:0000313" key="11">
    <source>
        <dbReference type="Proteomes" id="UP000176992"/>
    </source>
</evidence>
<dbReference type="EMBL" id="MFIV01000033">
    <property type="protein sequence ID" value="OGF99259.1"/>
    <property type="molecule type" value="Genomic_DNA"/>
</dbReference>
<dbReference type="AlphaFoldDB" id="A0A1F5YGI4"/>
<comment type="subcellular location">
    <subcellularLocation>
        <location evidence="1">Cell membrane</location>
        <topology evidence="1">Single-pass membrane protein</topology>
    </subcellularLocation>
</comment>
<dbReference type="CDD" id="cd07185">
    <property type="entry name" value="OmpA_C-like"/>
    <property type="match status" value="1"/>
</dbReference>
<evidence type="ECO:0000313" key="10">
    <source>
        <dbReference type="EMBL" id="OGF99259.1"/>
    </source>
</evidence>
<evidence type="ECO:0000256" key="6">
    <source>
        <dbReference type="ARBA" id="ARBA00023136"/>
    </source>
</evidence>
<evidence type="ECO:0000256" key="2">
    <source>
        <dbReference type="ARBA" id="ARBA00008914"/>
    </source>
</evidence>
<keyword evidence="3" id="KW-1003">Cell membrane</keyword>
<evidence type="ECO:0000259" key="9">
    <source>
        <dbReference type="PROSITE" id="PS51123"/>
    </source>
</evidence>
<dbReference type="InterPro" id="IPR036737">
    <property type="entry name" value="OmpA-like_sf"/>
</dbReference>
<dbReference type="InterPro" id="IPR025713">
    <property type="entry name" value="MotB-like_N_dom"/>
</dbReference>
<organism evidence="10 11">
    <name type="scientific">Candidatus Glassbacteria bacterium GWA2_58_10</name>
    <dbReference type="NCBI Taxonomy" id="1817865"/>
    <lineage>
        <taxon>Bacteria</taxon>
        <taxon>Candidatus Glassiibacteriota</taxon>
    </lineage>
</organism>
<dbReference type="GO" id="GO:0005886">
    <property type="term" value="C:plasma membrane"/>
    <property type="evidence" value="ECO:0007669"/>
    <property type="project" value="UniProtKB-SubCell"/>
</dbReference>
<dbReference type="PROSITE" id="PS51123">
    <property type="entry name" value="OMPA_2"/>
    <property type="match status" value="1"/>
</dbReference>
<dbReference type="PANTHER" id="PTHR30329:SF21">
    <property type="entry name" value="LIPOPROTEIN YIAD-RELATED"/>
    <property type="match status" value="1"/>
</dbReference>
<dbReference type="Pfam" id="PF13677">
    <property type="entry name" value="MotB_plug"/>
    <property type="match status" value="1"/>
</dbReference>
<dbReference type="Proteomes" id="UP000176992">
    <property type="component" value="Unassembled WGS sequence"/>
</dbReference>
<comment type="caution">
    <text evidence="10">The sequence shown here is derived from an EMBL/GenBank/DDBJ whole genome shotgun (WGS) entry which is preliminary data.</text>
</comment>
<keyword evidence="4 8" id="KW-0812">Transmembrane</keyword>
<dbReference type="Gene3D" id="3.30.1330.60">
    <property type="entry name" value="OmpA-like domain"/>
    <property type="match status" value="1"/>
</dbReference>
<evidence type="ECO:0000256" key="8">
    <source>
        <dbReference type="SAM" id="Phobius"/>
    </source>
</evidence>
<dbReference type="Pfam" id="PF00691">
    <property type="entry name" value="OmpA"/>
    <property type="match status" value="1"/>
</dbReference>
<feature type="domain" description="OmpA-like" evidence="9">
    <location>
        <begin position="109"/>
        <end position="230"/>
    </location>
</feature>
<gene>
    <name evidence="10" type="ORF">A2Z86_02510</name>
</gene>
<proteinExistence type="inferred from homology"/>
<name>A0A1F5YGI4_9BACT</name>
<reference evidence="10 11" key="1">
    <citation type="journal article" date="2016" name="Nat. Commun.">
        <title>Thousands of microbial genomes shed light on interconnected biogeochemical processes in an aquifer system.</title>
        <authorList>
            <person name="Anantharaman K."/>
            <person name="Brown C.T."/>
            <person name="Hug L.A."/>
            <person name="Sharon I."/>
            <person name="Castelle C.J."/>
            <person name="Probst A.J."/>
            <person name="Thomas B.C."/>
            <person name="Singh A."/>
            <person name="Wilkins M.J."/>
            <person name="Karaoz U."/>
            <person name="Brodie E.L."/>
            <person name="Williams K.H."/>
            <person name="Hubbard S.S."/>
            <person name="Banfield J.F."/>
        </authorList>
    </citation>
    <scope>NUCLEOTIDE SEQUENCE [LARGE SCALE GENOMIC DNA]</scope>
</reference>
<feature type="transmembrane region" description="Helical" evidence="8">
    <location>
        <begin position="14"/>
        <end position="34"/>
    </location>
</feature>
<evidence type="ECO:0000256" key="1">
    <source>
        <dbReference type="ARBA" id="ARBA00004162"/>
    </source>
</evidence>
<comment type="similarity">
    <text evidence="2">Belongs to the MotB family.</text>
</comment>